<evidence type="ECO:0000256" key="1">
    <source>
        <dbReference type="ARBA" id="ARBA00022691"/>
    </source>
</evidence>
<dbReference type="CDD" id="cd01335">
    <property type="entry name" value="Radical_SAM"/>
    <property type="match status" value="1"/>
</dbReference>
<dbReference type="PANTHER" id="PTHR21180">
    <property type="entry name" value="ENDONUCLEASE/EXONUCLEASE/PHOSPHATASE FAMILY DOMAIN-CONTAINING PROTEIN 1"/>
    <property type="match status" value="1"/>
</dbReference>
<evidence type="ECO:0000256" key="3">
    <source>
        <dbReference type="ARBA" id="ARBA00023004"/>
    </source>
</evidence>
<dbReference type="GO" id="GO:0046872">
    <property type="term" value="F:metal ion binding"/>
    <property type="evidence" value="ECO:0007669"/>
    <property type="project" value="UniProtKB-KW"/>
</dbReference>
<dbReference type="NCBIfam" id="TIGR03916">
    <property type="entry name" value="rSAM_link_UDG"/>
    <property type="match status" value="1"/>
</dbReference>
<dbReference type="PROSITE" id="PS51918">
    <property type="entry name" value="RADICAL_SAM"/>
    <property type="match status" value="1"/>
</dbReference>
<dbReference type="RefSeq" id="WP_245675118.1">
    <property type="nucleotide sequence ID" value="NZ_FNHQ01000015.1"/>
</dbReference>
<dbReference type="SUPFAM" id="SSF102114">
    <property type="entry name" value="Radical SAM enzymes"/>
    <property type="match status" value="1"/>
</dbReference>
<dbReference type="InterPro" id="IPR023874">
    <property type="entry name" value="DNA_rSAM_put"/>
</dbReference>
<dbReference type="InterPro" id="IPR007197">
    <property type="entry name" value="rSAM"/>
</dbReference>
<proteinExistence type="predicted"/>
<name>A0A1G9WQN0_9FIRM</name>
<accession>A0A1G9WQN0</accession>
<dbReference type="Pfam" id="PF04055">
    <property type="entry name" value="Radical_SAM"/>
    <property type="match status" value="1"/>
</dbReference>
<keyword evidence="1" id="KW-0949">S-adenosyl-L-methionine</keyword>
<dbReference type="STRING" id="349095.SAMN05660299_01667"/>
<gene>
    <name evidence="6" type="ORF">SAMN05660299_01667</name>
</gene>
<dbReference type="InterPro" id="IPR051675">
    <property type="entry name" value="Endo/Exo/Phosphatase_dom_1"/>
</dbReference>
<dbReference type="GO" id="GO:0003824">
    <property type="term" value="F:catalytic activity"/>
    <property type="evidence" value="ECO:0007669"/>
    <property type="project" value="InterPro"/>
</dbReference>
<evidence type="ECO:0000313" key="7">
    <source>
        <dbReference type="Proteomes" id="UP000199309"/>
    </source>
</evidence>
<organism evidence="6 7">
    <name type="scientific">Megasphaera paucivorans</name>
    <dbReference type="NCBI Taxonomy" id="349095"/>
    <lineage>
        <taxon>Bacteria</taxon>
        <taxon>Bacillati</taxon>
        <taxon>Bacillota</taxon>
        <taxon>Negativicutes</taxon>
        <taxon>Veillonellales</taxon>
        <taxon>Veillonellaceae</taxon>
        <taxon>Megasphaera</taxon>
    </lineage>
</organism>
<dbReference type="SFLD" id="SFLDG01102">
    <property type="entry name" value="Uncharacterised_Radical_SAM_Su"/>
    <property type="match status" value="1"/>
</dbReference>
<dbReference type="GO" id="GO:0051536">
    <property type="term" value="F:iron-sulfur cluster binding"/>
    <property type="evidence" value="ECO:0007669"/>
    <property type="project" value="UniProtKB-KW"/>
</dbReference>
<dbReference type="EMBL" id="FNHQ01000015">
    <property type="protein sequence ID" value="SDM86493.1"/>
    <property type="molecule type" value="Genomic_DNA"/>
</dbReference>
<dbReference type="SUPFAM" id="SSF47781">
    <property type="entry name" value="RuvA domain 2-like"/>
    <property type="match status" value="1"/>
</dbReference>
<keyword evidence="3" id="KW-0408">Iron</keyword>
<sequence>MDWDKMQDKLKILSDAAKYDVSCSSSGSTRKNEGRGIGNAAYSGICHSWSQDGRCISLLKILMTNRCIYDCSYCVNRSSHDTPRAMMTPEEIAELTIQFYRRNYIEGLFLSSGVYRSPDYTTELLIKAARMLREEKHFNGYIHMKGIPGTDSRLIRELGRYVDRMSINIELPSSASLQLLAPQKTKQAIMMPMREVKQGIAERQEESRSYKKLPSFVPAGQTTQLIIGATPDSDRRIMELSEALYRKVGLKRVYYSAYVPALSGPNLPALIKPPLLREHRLYQADWLLRYYQFSAAEILTEQQPDFDLSLDPKACWALRHIECFPVEVNKASYHMLLRVPGIGVTSAKRICAARRAAWVSYDTLHRMGIVLKRAKYFITCRGKYYGGSGKPEAIHHSLCLHEKNSRYEAGDLFSQVRL</sequence>
<keyword evidence="2" id="KW-0479">Metal-binding</keyword>
<dbReference type="InterPro" id="IPR013785">
    <property type="entry name" value="Aldolase_TIM"/>
</dbReference>
<dbReference type="InterPro" id="IPR010994">
    <property type="entry name" value="RuvA_2-like"/>
</dbReference>
<keyword evidence="4" id="KW-0411">Iron-sulfur</keyword>
<protein>
    <submittedName>
        <fullName evidence="6">Putative DNA modification/repair radical SAM protein</fullName>
    </submittedName>
</protein>
<evidence type="ECO:0000256" key="4">
    <source>
        <dbReference type="ARBA" id="ARBA00023014"/>
    </source>
</evidence>
<dbReference type="Proteomes" id="UP000199309">
    <property type="component" value="Unassembled WGS sequence"/>
</dbReference>
<feature type="domain" description="Radical SAM core" evidence="5">
    <location>
        <begin position="51"/>
        <end position="294"/>
    </location>
</feature>
<dbReference type="PANTHER" id="PTHR21180:SF9">
    <property type="entry name" value="TYPE II SECRETION SYSTEM PROTEIN K"/>
    <property type="match status" value="1"/>
</dbReference>
<evidence type="ECO:0000313" key="6">
    <source>
        <dbReference type="EMBL" id="SDM86493.1"/>
    </source>
</evidence>
<keyword evidence="7" id="KW-1185">Reference proteome</keyword>
<dbReference type="SFLD" id="SFLDS00029">
    <property type="entry name" value="Radical_SAM"/>
    <property type="match status" value="1"/>
</dbReference>
<dbReference type="InterPro" id="IPR058240">
    <property type="entry name" value="rSAM_sf"/>
</dbReference>
<evidence type="ECO:0000256" key="2">
    <source>
        <dbReference type="ARBA" id="ARBA00022723"/>
    </source>
</evidence>
<dbReference type="AlphaFoldDB" id="A0A1G9WQN0"/>
<reference evidence="6 7" key="1">
    <citation type="submission" date="2016-10" db="EMBL/GenBank/DDBJ databases">
        <authorList>
            <person name="de Groot N.N."/>
        </authorList>
    </citation>
    <scope>NUCLEOTIDE SEQUENCE [LARGE SCALE GENOMIC DNA]</scope>
    <source>
        <strain evidence="6 7">DSM 16981</strain>
    </source>
</reference>
<dbReference type="Gene3D" id="3.20.20.70">
    <property type="entry name" value="Aldolase class I"/>
    <property type="match status" value="1"/>
</dbReference>
<evidence type="ECO:0000259" key="5">
    <source>
        <dbReference type="PROSITE" id="PS51918"/>
    </source>
</evidence>